<dbReference type="Proteomes" id="UP001610446">
    <property type="component" value="Unassembled WGS sequence"/>
</dbReference>
<evidence type="ECO:0000313" key="2">
    <source>
        <dbReference type="Proteomes" id="UP001610446"/>
    </source>
</evidence>
<evidence type="ECO:0000313" key="1">
    <source>
        <dbReference type="EMBL" id="KAL2846616.1"/>
    </source>
</evidence>
<keyword evidence="2" id="KW-1185">Reference proteome</keyword>
<name>A0ABR4K2T5_9EURO</name>
<organism evidence="1 2">
    <name type="scientific">Aspergillus pseudoustus</name>
    <dbReference type="NCBI Taxonomy" id="1810923"/>
    <lineage>
        <taxon>Eukaryota</taxon>
        <taxon>Fungi</taxon>
        <taxon>Dikarya</taxon>
        <taxon>Ascomycota</taxon>
        <taxon>Pezizomycotina</taxon>
        <taxon>Eurotiomycetes</taxon>
        <taxon>Eurotiomycetidae</taxon>
        <taxon>Eurotiales</taxon>
        <taxon>Aspergillaceae</taxon>
        <taxon>Aspergillus</taxon>
        <taxon>Aspergillus subgen. Nidulantes</taxon>
    </lineage>
</organism>
<dbReference type="EMBL" id="JBFXLU010000062">
    <property type="protein sequence ID" value="KAL2846616.1"/>
    <property type="molecule type" value="Genomic_DNA"/>
</dbReference>
<protein>
    <submittedName>
        <fullName evidence="1">Uncharacterized protein</fullName>
    </submittedName>
</protein>
<accession>A0ABR4K2T5</accession>
<sequence length="103" mass="11405">MSFTNGQLIALATLSRNTRPGTVRVFRSLEVVVNSIMMGEISDDLQQAWTNKTLVGSGELTFARKEDQQALALLQAGVRWAVDDAKRSGEQKMDEYLSLLSQT</sequence>
<comment type="caution">
    <text evidence="1">The sequence shown here is derived from an EMBL/GenBank/DDBJ whole genome shotgun (WGS) entry which is preliminary data.</text>
</comment>
<proteinExistence type="predicted"/>
<reference evidence="1 2" key="1">
    <citation type="submission" date="2024-07" db="EMBL/GenBank/DDBJ databases">
        <title>Section-level genome sequencing and comparative genomics of Aspergillus sections Usti and Cavernicolus.</title>
        <authorList>
            <consortium name="Lawrence Berkeley National Laboratory"/>
            <person name="Nybo J.L."/>
            <person name="Vesth T.C."/>
            <person name="Theobald S."/>
            <person name="Frisvad J.C."/>
            <person name="Larsen T.O."/>
            <person name="Kjaerboelling I."/>
            <person name="Rothschild-Mancinelli K."/>
            <person name="Lyhne E.K."/>
            <person name="Kogle M.E."/>
            <person name="Barry K."/>
            <person name="Clum A."/>
            <person name="Na H."/>
            <person name="Ledsgaard L."/>
            <person name="Lin J."/>
            <person name="Lipzen A."/>
            <person name="Kuo A."/>
            <person name="Riley R."/>
            <person name="Mondo S."/>
            <person name="Labutti K."/>
            <person name="Haridas S."/>
            <person name="Pangalinan J."/>
            <person name="Salamov A.A."/>
            <person name="Simmons B.A."/>
            <person name="Magnuson J.K."/>
            <person name="Chen J."/>
            <person name="Drula E."/>
            <person name="Henrissat B."/>
            <person name="Wiebenga A."/>
            <person name="Lubbers R.J."/>
            <person name="Gomes A.C."/>
            <person name="Makela M.R."/>
            <person name="Stajich J."/>
            <person name="Grigoriev I.V."/>
            <person name="Mortensen U.H."/>
            <person name="De Vries R.P."/>
            <person name="Baker S.E."/>
            <person name="Andersen M.R."/>
        </authorList>
    </citation>
    <scope>NUCLEOTIDE SEQUENCE [LARGE SCALE GENOMIC DNA]</scope>
    <source>
        <strain evidence="1 2">CBS 123904</strain>
    </source>
</reference>
<gene>
    <name evidence="1" type="ORF">BJY01DRAFT_213226</name>
</gene>